<protein>
    <recommendedName>
        <fullName evidence="3">Peptidase C39-like domain-containing protein</fullName>
    </recommendedName>
</protein>
<evidence type="ECO:0000313" key="1">
    <source>
        <dbReference type="EMBL" id="BCS82016.1"/>
    </source>
</evidence>
<reference evidence="1 2" key="1">
    <citation type="submission" date="2021-02" db="EMBL/GenBank/DDBJ databases">
        <title>Nitrogen-fixing ability and nitrogen fixation related genes of thermophilic fermentative bacteria in the genus Caldicellulosiruptor.</title>
        <authorList>
            <person name="Chen Y."/>
            <person name="Nishihara A."/>
            <person name="Haruta S."/>
        </authorList>
    </citation>
    <scope>NUCLEOTIDE SEQUENCE [LARGE SCALE GENOMIC DNA]</scope>
    <source>
        <strain evidence="1 2">YA01</strain>
    </source>
</reference>
<name>A0ABM7NPD0_9FIRM</name>
<sequence length="209" mass="23910">MVKKLLKKGRYKRIVISAIVFFTLLLLNLSDAFAENTITYVELPVKKVSQAYSNWCWAAGCESILYYCKNYLGFGREATQWDIVKYIYGSYVNKPASLYDIQRALSYYGVGSSRMIPVSGWIISYGQIAEQIVNYRSPIGLVITATVSQNHFVVLNGIWQYFDSNGYLQNYIMIMDPAIGGVISIPDSELRDNDNYQDYLDAIRVFKPY</sequence>
<dbReference type="EMBL" id="AP024480">
    <property type="protein sequence ID" value="BCS82016.1"/>
    <property type="molecule type" value="Genomic_DNA"/>
</dbReference>
<evidence type="ECO:0008006" key="3">
    <source>
        <dbReference type="Google" id="ProtNLM"/>
    </source>
</evidence>
<accession>A0ABM7NPD0</accession>
<dbReference type="Pfam" id="PF12385">
    <property type="entry name" value="Peptidase_C70"/>
    <property type="match status" value="1"/>
</dbReference>
<organism evidence="1 2">
    <name type="scientific">Caldicellulosiruptor diazotrophicus</name>
    <dbReference type="NCBI Taxonomy" id="2806205"/>
    <lineage>
        <taxon>Bacteria</taxon>
        <taxon>Bacillati</taxon>
        <taxon>Bacillota</taxon>
        <taxon>Bacillota incertae sedis</taxon>
        <taxon>Caldicellulosiruptorales</taxon>
        <taxon>Caldicellulosiruptoraceae</taxon>
        <taxon>Caldicellulosiruptor</taxon>
    </lineage>
</organism>
<dbReference type="InterPro" id="IPR022118">
    <property type="entry name" value="Peptidase_C70_AvrRpt2"/>
</dbReference>
<keyword evidence="2" id="KW-1185">Reference proteome</keyword>
<evidence type="ECO:0000313" key="2">
    <source>
        <dbReference type="Proteomes" id="UP000663623"/>
    </source>
</evidence>
<dbReference type="RefSeq" id="WP_207179227.1">
    <property type="nucleotide sequence ID" value="NZ_AP024480.1"/>
</dbReference>
<gene>
    <name evidence="1" type="ORF">CaldiYA01_19760</name>
</gene>
<dbReference type="Gene3D" id="3.90.70.10">
    <property type="entry name" value="Cysteine proteinases"/>
    <property type="match status" value="1"/>
</dbReference>
<proteinExistence type="predicted"/>
<dbReference type="Proteomes" id="UP000663623">
    <property type="component" value="Chromosome"/>
</dbReference>